<feature type="domain" description="Cytochrome b/b6 N-terminal region profile" evidence="20">
    <location>
        <begin position="21"/>
        <end position="247"/>
    </location>
</feature>
<dbReference type="Pfam" id="PF13631">
    <property type="entry name" value="Cytochrom_B_N_2"/>
    <property type="match status" value="1"/>
</dbReference>
<evidence type="ECO:0000256" key="19">
    <source>
        <dbReference type="SAM" id="Phobius"/>
    </source>
</evidence>
<dbReference type="Gene3D" id="1.20.810.10">
    <property type="entry name" value="Cytochrome Bc1 Complex, Chain C"/>
    <property type="match status" value="1"/>
</dbReference>
<keyword evidence="8" id="KW-0679">Respiratory chain</keyword>
<dbReference type="PANTHER" id="PTHR19271">
    <property type="entry name" value="CYTOCHROME B"/>
    <property type="match status" value="1"/>
</dbReference>
<feature type="transmembrane region" description="Helical" evidence="19">
    <location>
        <begin position="47"/>
        <end position="73"/>
    </location>
</feature>
<keyword evidence="5" id="KW-0813">Transport</keyword>
<keyword evidence="10" id="KW-0479">Metal-binding</keyword>
<feature type="transmembrane region" description="Helical" evidence="19">
    <location>
        <begin position="269"/>
        <end position="289"/>
    </location>
</feature>
<keyword evidence="14" id="KW-0408">Iron</keyword>
<evidence type="ECO:0000256" key="14">
    <source>
        <dbReference type="ARBA" id="ARBA00023004"/>
    </source>
</evidence>
<organism evidence="21 22">
    <name type="scientific">Aeromicrobium flavum</name>
    <dbReference type="NCBI Taxonomy" id="416568"/>
    <lineage>
        <taxon>Bacteria</taxon>
        <taxon>Bacillati</taxon>
        <taxon>Actinomycetota</taxon>
        <taxon>Actinomycetes</taxon>
        <taxon>Propionibacteriales</taxon>
        <taxon>Nocardioidaceae</taxon>
        <taxon>Aeromicrobium</taxon>
    </lineage>
</organism>
<feature type="region of interest" description="Disordered" evidence="18">
    <location>
        <begin position="531"/>
        <end position="570"/>
    </location>
</feature>
<keyword evidence="7" id="KW-0349">Heme</keyword>
<feature type="transmembrane region" description="Helical" evidence="19">
    <location>
        <begin position="335"/>
        <end position="360"/>
    </location>
</feature>
<feature type="transmembrane region" description="Helical" evidence="19">
    <location>
        <begin position="380"/>
        <end position="402"/>
    </location>
</feature>
<evidence type="ECO:0000256" key="17">
    <source>
        <dbReference type="ARBA" id="ARBA00029568"/>
    </source>
</evidence>
<dbReference type="Proteomes" id="UP000321769">
    <property type="component" value="Unassembled WGS sequence"/>
</dbReference>
<feature type="transmembrane region" description="Helical" evidence="19">
    <location>
        <begin position="117"/>
        <end position="138"/>
    </location>
</feature>
<evidence type="ECO:0000256" key="7">
    <source>
        <dbReference type="ARBA" id="ARBA00022617"/>
    </source>
</evidence>
<comment type="caution">
    <text evidence="21">The sequence shown here is derived from an EMBL/GenBank/DDBJ whole genome shotgun (WGS) entry which is preliminary data.</text>
</comment>
<evidence type="ECO:0000256" key="5">
    <source>
        <dbReference type="ARBA" id="ARBA00022448"/>
    </source>
</evidence>
<evidence type="ECO:0000256" key="11">
    <source>
        <dbReference type="ARBA" id="ARBA00022967"/>
    </source>
</evidence>
<keyword evidence="12" id="KW-0249">Electron transport</keyword>
<evidence type="ECO:0000256" key="3">
    <source>
        <dbReference type="ARBA" id="ARBA00012951"/>
    </source>
</evidence>
<evidence type="ECO:0000256" key="8">
    <source>
        <dbReference type="ARBA" id="ARBA00022660"/>
    </source>
</evidence>
<proteinExistence type="predicted"/>
<gene>
    <name evidence="21" type="primary">qcrB</name>
    <name evidence="21" type="ORF">AFL01nite_00750</name>
</gene>
<dbReference type="InterPro" id="IPR027387">
    <property type="entry name" value="Cytb/b6-like_sf"/>
</dbReference>
<evidence type="ECO:0000256" key="6">
    <source>
        <dbReference type="ARBA" id="ARBA00022475"/>
    </source>
</evidence>
<keyword evidence="22" id="KW-1185">Reference proteome</keyword>
<comment type="cofactor">
    <cofactor evidence="1">
        <name>heme</name>
        <dbReference type="ChEBI" id="CHEBI:30413"/>
    </cofactor>
</comment>
<keyword evidence="6" id="KW-1003">Cell membrane</keyword>
<dbReference type="FunFam" id="1.20.810.10:FF:000007">
    <property type="entry name" value="Ubiquinol-cytochrome C reductase B subunit"/>
    <property type="match status" value="1"/>
</dbReference>
<dbReference type="GO" id="GO:0046872">
    <property type="term" value="F:metal ion binding"/>
    <property type="evidence" value="ECO:0007669"/>
    <property type="project" value="UniProtKB-KW"/>
</dbReference>
<dbReference type="GO" id="GO:0008121">
    <property type="term" value="F:quinol-cytochrome-c reductase activity"/>
    <property type="evidence" value="ECO:0007669"/>
    <property type="project" value="UniProtKB-EC"/>
</dbReference>
<feature type="transmembrane region" description="Helical" evidence="19">
    <location>
        <begin position="216"/>
        <end position="240"/>
    </location>
</feature>
<evidence type="ECO:0000313" key="22">
    <source>
        <dbReference type="Proteomes" id="UP000321769"/>
    </source>
</evidence>
<evidence type="ECO:0000256" key="16">
    <source>
        <dbReference type="ARBA" id="ARBA00029351"/>
    </source>
</evidence>
<evidence type="ECO:0000256" key="2">
    <source>
        <dbReference type="ARBA" id="ARBA00004651"/>
    </source>
</evidence>
<comment type="catalytic activity">
    <reaction evidence="16">
        <text>a quinol + 2 Fe(III)-[cytochrome c](out) = a quinone + 2 Fe(II)-[cytochrome c](out) + 2 H(+)(out)</text>
        <dbReference type="Rhea" id="RHEA:11484"/>
        <dbReference type="Rhea" id="RHEA-COMP:10350"/>
        <dbReference type="Rhea" id="RHEA-COMP:14399"/>
        <dbReference type="ChEBI" id="CHEBI:15378"/>
        <dbReference type="ChEBI" id="CHEBI:24646"/>
        <dbReference type="ChEBI" id="CHEBI:29033"/>
        <dbReference type="ChEBI" id="CHEBI:29034"/>
        <dbReference type="ChEBI" id="CHEBI:132124"/>
        <dbReference type="EC" id="7.1.1.8"/>
    </reaction>
</comment>
<keyword evidence="9 19" id="KW-0812">Transmembrane</keyword>
<dbReference type="InterPro" id="IPR016174">
    <property type="entry name" value="Di-haem_cyt_TM"/>
</dbReference>
<feature type="transmembrane region" description="Helical" evidence="19">
    <location>
        <begin position="150"/>
        <end position="170"/>
    </location>
</feature>
<accession>A0A512HQL7</accession>
<keyword evidence="11" id="KW-1278">Translocase</keyword>
<evidence type="ECO:0000313" key="21">
    <source>
        <dbReference type="EMBL" id="GEO87748.1"/>
    </source>
</evidence>
<dbReference type="EMBL" id="BJZQ01000001">
    <property type="protein sequence ID" value="GEO87748.1"/>
    <property type="molecule type" value="Genomic_DNA"/>
</dbReference>
<evidence type="ECO:0000256" key="10">
    <source>
        <dbReference type="ARBA" id="ARBA00022723"/>
    </source>
</evidence>
<evidence type="ECO:0000256" key="13">
    <source>
        <dbReference type="ARBA" id="ARBA00022989"/>
    </source>
</evidence>
<evidence type="ECO:0000256" key="4">
    <source>
        <dbReference type="ARBA" id="ARBA00016116"/>
    </source>
</evidence>
<name>A0A512HQL7_9ACTN</name>
<dbReference type="GO" id="GO:0005886">
    <property type="term" value="C:plasma membrane"/>
    <property type="evidence" value="ECO:0007669"/>
    <property type="project" value="UniProtKB-SubCell"/>
</dbReference>
<keyword evidence="15 19" id="KW-0472">Membrane</keyword>
<evidence type="ECO:0000256" key="1">
    <source>
        <dbReference type="ARBA" id="ARBA00001971"/>
    </source>
</evidence>
<evidence type="ECO:0000256" key="15">
    <source>
        <dbReference type="ARBA" id="ARBA00023136"/>
    </source>
</evidence>
<sequence length="570" mass="63259">MSQNTFTRVEDSPTGKKLAGPVGWLDDRLGLAAAGKKNLRKVFPEHWSFMLGEIALWSFVVLLLTGVFLTLWFDPSMAEVEYTGSYAPLYGIDMSAAYASTLDISFDIRGGLLMRQIHHWAALLFVAAMIVHMLRVFFTGAYRKPREINWMIGVGLLALGMVEGFAGYSLPDDLLSGTGLRFVDGLIRSIPLVGSYLEFFIFGGEFPGEIIIPRLYMAHILLIPAILLGLIGAHMLLLVYHKHTQWPGAGRTNENVVGYPMLPVYMAKAGGFFFIVFGFLALMGALIQINPVWAYGPYNPSEVTAGSQPDWYMGLSEGLVRLMPPLETTWFNRTWTWSVFLPGVGGLGVLFTSLALWPFIERWITGDTREHHLLERPRNAPVRTALGAAGITAYVVGLIAGGNDIIALKFGLDIFAITWVLRFGLFIFPVIAFIVTKRICISLQRKDNETLTHGWETGVIDRSPDGGYAERHAPLPDTAAYALTGSRERLPELEAETVHKSDAYGVRNPDYRKQSFRQKMRKFYYDGSVDKPTSHDMDHASEHLAGGGEHPVVLGDDFQGVSETGVPRVH</sequence>
<dbReference type="PANTHER" id="PTHR19271:SF16">
    <property type="entry name" value="CYTOCHROME B"/>
    <property type="match status" value="1"/>
</dbReference>
<evidence type="ECO:0000256" key="9">
    <source>
        <dbReference type="ARBA" id="ARBA00022692"/>
    </source>
</evidence>
<evidence type="ECO:0000259" key="20">
    <source>
        <dbReference type="PROSITE" id="PS51002"/>
    </source>
</evidence>
<dbReference type="OrthoDB" id="9804503at2"/>
<dbReference type="RefSeq" id="WP_146825111.1">
    <property type="nucleotide sequence ID" value="NZ_BJZQ01000001.1"/>
</dbReference>
<dbReference type="SUPFAM" id="SSF81342">
    <property type="entry name" value="Transmembrane di-heme cytochromes"/>
    <property type="match status" value="1"/>
</dbReference>
<evidence type="ECO:0000256" key="12">
    <source>
        <dbReference type="ARBA" id="ARBA00022982"/>
    </source>
</evidence>
<dbReference type="PROSITE" id="PS51002">
    <property type="entry name" value="CYTB_NTER"/>
    <property type="match status" value="1"/>
</dbReference>
<comment type="subcellular location">
    <subcellularLocation>
        <location evidence="2">Cell membrane</location>
        <topology evidence="2">Multi-pass membrane protein</topology>
    </subcellularLocation>
</comment>
<dbReference type="GO" id="GO:0016491">
    <property type="term" value="F:oxidoreductase activity"/>
    <property type="evidence" value="ECO:0007669"/>
    <property type="project" value="InterPro"/>
</dbReference>
<evidence type="ECO:0000256" key="18">
    <source>
        <dbReference type="SAM" id="MobiDB-lite"/>
    </source>
</evidence>
<feature type="transmembrane region" description="Helical" evidence="19">
    <location>
        <begin position="414"/>
        <end position="436"/>
    </location>
</feature>
<protein>
    <recommendedName>
        <fullName evidence="4">Cytochrome bc1 complex cytochrome b subunit</fullName>
        <ecNumber evidence="3">7.1.1.8</ecNumber>
    </recommendedName>
    <alternativeName>
        <fullName evidence="17">Cytochrome bc1 reductase complex subunit QcrB</fullName>
    </alternativeName>
</protein>
<dbReference type="AlphaFoldDB" id="A0A512HQL7"/>
<dbReference type="GO" id="GO:0022904">
    <property type="term" value="P:respiratory electron transport chain"/>
    <property type="evidence" value="ECO:0007669"/>
    <property type="project" value="InterPro"/>
</dbReference>
<feature type="compositionally biased region" description="Basic and acidic residues" evidence="18">
    <location>
        <begin position="531"/>
        <end position="542"/>
    </location>
</feature>
<keyword evidence="13 19" id="KW-1133">Transmembrane helix</keyword>
<dbReference type="InterPro" id="IPR005797">
    <property type="entry name" value="Cyt_b/b6_N"/>
</dbReference>
<dbReference type="EC" id="7.1.1.8" evidence="3"/>
<reference evidence="21 22" key="1">
    <citation type="submission" date="2019-07" db="EMBL/GenBank/DDBJ databases">
        <title>Whole genome shotgun sequence of Aeromicrobium flavum NBRC 107625.</title>
        <authorList>
            <person name="Hosoyama A."/>
            <person name="Uohara A."/>
            <person name="Ohji S."/>
            <person name="Ichikawa N."/>
        </authorList>
    </citation>
    <scope>NUCLEOTIDE SEQUENCE [LARGE SCALE GENOMIC DNA]</scope>
    <source>
        <strain evidence="21 22">NBRC 107625</strain>
    </source>
</reference>